<protein>
    <recommendedName>
        <fullName evidence="2">magnesium chelatase</fullName>
        <ecNumber evidence="2">6.6.1.1</ecNumber>
    </recommendedName>
</protein>
<keyword evidence="3" id="KW-0602">Photosynthesis</keyword>
<dbReference type="Proteomes" id="UP000186817">
    <property type="component" value="Unassembled WGS sequence"/>
</dbReference>
<dbReference type="InterPro" id="IPR003672">
    <property type="entry name" value="CobN/Mg_chltase"/>
</dbReference>
<feature type="region of interest" description="Disordered" evidence="10">
    <location>
        <begin position="1001"/>
        <end position="1032"/>
    </location>
</feature>
<feature type="compositionally biased region" description="Acidic residues" evidence="10">
    <location>
        <begin position="390"/>
        <end position="400"/>
    </location>
</feature>
<evidence type="ECO:0000256" key="5">
    <source>
        <dbReference type="ARBA" id="ARBA00022741"/>
    </source>
</evidence>
<evidence type="ECO:0000256" key="4">
    <source>
        <dbReference type="ARBA" id="ARBA00022598"/>
    </source>
</evidence>
<dbReference type="EMBL" id="LSRX01000620">
    <property type="protein sequence ID" value="OLP92483.1"/>
    <property type="molecule type" value="Genomic_DNA"/>
</dbReference>
<gene>
    <name evidence="15" type="primary">bchH</name>
    <name evidence="15" type="ORF">AK812_SmicGene25711</name>
</gene>
<keyword evidence="11" id="KW-0472">Membrane</keyword>
<comment type="catalytic activity">
    <reaction evidence="9">
        <text>protoporphyrin IX + Mg(2+) + ATP + H2O = Mg-protoporphyrin IX + ADP + phosphate + 3 H(+)</text>
        <dbReference type="Rhea" id="RHEA:13961"/>
        <dbReference type="ChEBI" id="CHEBI:15377"/>
        <dbReference type="ChEBI" id="CHEBI:15378"/>
        <dbReference type="ChEBI" id="CHEBI:18420"/>
        <dbReference type="ChEBI" id="CHEBI:30616"/>
        <dbReference type="ChEBI" id="CHEBI:43474"/>
        <dbReference type="ChEBI" id="CHEBI:57306"/>
        <dbReference type="ChEBI" id="CHEBI:60492"/>
        <dbReference type="ChEBI" id="CHEBI:456216"/>
        <dbReference type="EC" id="6.6.1.1"/>
    </reaction>
</comment>
<dbReference type="InterPro" id="IPR008629">
    <property type="entry name" value="GUN4-like"/>
</dbReference>
<keyword evidence="11" id="KW-1133">Transmembrane helix</keyword>
<feature type="transmembrane region" description="Helical" evidence="11">
    <location>
        <begin position="1047"/>
        <end position="1068"/>
    </location>
</feature>
<dbReference type="SUPFAM" id="SSF140869">
    <property type="entry name" value="GUN4-like"/>
    <property type="match status" value="1"/>
</dbReference>
<feature type="compositionally biased region" description="Acidic residues" evidence="10">
    <location>
        <begin position="426"/>
        <end position="436"/>
    </location>
</feature>
<evidence type="ECO:0000259" key="12">
    <source>
        <dbReference type="Pfam" id="PF02514"/>
    </source>
</evidence>
<dbReference type="PANTHER" id="PTHR44119">
    <property type="entry name" value="MAGNESIUM-CHELATASE SUBUNIT CHLH, CHLOROPLASTIC"/>
    <property type="match status" value="1"/>
</dbReference>
<dbReference type="GO" id="GO:0015979">
    <property type="term" value="P:photosynthesis"/>
    <property type="evidence" value="ECO:0007669"/>
    <property type="project" value="UniProtKB-KW"/>
</dbReference>
<sequence length="1479" mass="162472">METAPAPVSAAPPLRQEVSLAPFPQRCAPERPQPRRAAAAVALVLPLSRSFKRRAERCRRRVASIDEAPPKVKARVRALRRPPAASMSKRTALEEPPSLDYLESCLRSGHLESLAAAPCFESLQSLTTLARPTMCELLAVLLTNMIIDLEQSRWLTADEVEQYSEFKGFDTSWGSVDIPGTHCFDLGPEVFKEFKQRLSAKSAPLEFNRGNRVATYQRFKETIPALKASTRLAPVPCKLMATLFATAFKKRTSEAEKGVQQMNPADLLAVDGLWVRHTQGRFGYSVQRGQWRAAGEDFNEFLQRVGWLQADPSGEQLLRFWPRREFDYSLNAEEGHLPLTNLIRGPDLLLSLLRHPAWELPGAEPLSAPETSERSSQVADWWAKLMGAADAEEEAEEDADSPTSVAAEPWGAEVADWWAKLMGAADAEEEAEEDADSPTSVAAEPWGAEEVLARIDKRRPYSADKQDNRPRTISIDGFPQMTLEHDTSWGSVDIPGTPCFDLGPADLDPILTLCSRVTTAPGEFELLGPGRRRFRITMITGFETFNARLYRAAARRAVEGVEGLSVCVFTDKDISERRDVVEEVLKETDVLFCSLVFDFDQAAWLKESCQSIEVRMVFESALELMSETKVGSFSMSGGGGGGMPPAVRSMISMLTGQREEDRIAGYTKFLKTGPKLLQFLPQFGPIPDLRRWLQSYALWSGGGGGNVASMLRYIASEFGGFEDLQAEEMEETTADVPPKSLEVVEIPQVGLLHPALKFAFQPGPFFQTPREYMEWYRSYKPRAIEERWPVVASELSYIFQLVNYFEEKHQILPLPIFIQGVDAHIAVRDLLTSDFEKQAVASGEVPANRTLSPDAVHVDAVVNTIGQVKSIRLKPGGFHGVQLTAIKVNGVSISTTWGSTMIDTGNSPLRERALSQHKAASQRAAGLPRVRTKKRPFPSCSLRLEEAKEPAERCSRRRFDQVAKAFRCTTPKRFKRPTAVATLPPVSQSWHCCPVVTEGAQRKSSARQRRQPRSEFPATSVKSTVPSSTTAPSNQDAILARFLGQDALHFMEAIVAGVLSTCLCLFLVHKLCFKTDKHMHVKLNGDEESEGMDDLGASDSADLGDLDGGFPLVGGPAGSMEGGRNSEIAKEILTSLNVPYFVAAPLLIQDVASWKDQGIGGLQGAVLYALPELDGAIDAVALGGLVAGGDIELLPDRVDRLAVRIRRWVALRRKPPQERKVAIVVYGYPPGIGATGTAALLNVPRSLKRLLEEMAEEGYDVGTLPEDAEELIREVTAGDQAAETGQSFGDAEESFRGAASVEVGTLASWLPKASQEAVEGAWGEGLAQSGIRTMGTELLLGGRRQGKVWLAVQPPLGIPGDPMRLLFERDMTPHPQYVAFYKYIENELGADAVVHFGMHGTAEWLPGRPLGNLGSCWPDQLLGGLPHVYLYAANNPSESILAKRRGYGCLVSYNVPPYARAGLYKELQAVRGLLAERRS</sequence>
<keyword evidence="6" id="KW-0067">ATP-binding</keyword>
<evidence type="ECO:0000256" key="10">
    <source>
        <dbReference type="SAM" id="MobiDB-lite"/>
    </source>
</evidence>
<dbReference type="Gene3D" id="1.10.10.1770">
    <property type="entry name" value="Gun4-like"/>
    <property type="match status" value="1"/>
</dbReference>
<dbReference type="InterPro" id="IPR022571">
    <property type="entry name" value="Mg_chelatase_H_N"/>
</dbReference>
<accession>A0A1Q9DB85</accession>
<evidence type="ECO:0000259" key="14">
    <source>
        <dbReference type="Pfam" id="PF11965"/>
    </source>
</evidence>
<dbReference type="EC" id="6.6.1.1" evidence="2"/>
<feature type="region of interest" description="Disordered" evidence="10">
    <location>
        <begin position="388"/>
        <end position="408"/>
    </location>
</feature>
<dbReference type="Pfam" id="PF11965">
    <property type="entry name" value="DUF3479"/>
    <property type="match status" value="1"/>
</dbReference>
<evidence type="ECO:0000256" key="1">
    <source>
        <dbReference type="ARBA" id="ARBA00010851"/>
    </source>
</evidence>
<comment type="pathway">
    <text evidence="8">Porphyrin-containing compound metabolism.</text>
</comment>
<keyword evidence="16" id="KW-1185">Reference proteome</keyword>
<organism evidence="15 16">
    <name type="scientific">Symbiodinium microadriaticum</name>
    <name type="common">Dinoflagellate</name>
    <name type="synonym">Zooxanthella microadriatica</name>
    <dbReference type="NCBI Taxonomy" id="2951"/>
    <lineage>
        <taxon>Eukaryota</taxon>
        <taxon>Sar</taxon>
        <taxon>Alveolata</taxon>
        <taxon>Dinophyceae</taxon>
        <taxon>Suessiales</taxon>
        <taxon>Symbiodiniaceae</taxon>
        <taxon>Symbiodinium</taxon>
    </lineage>
</organism>
<comment type="caution">
    <text evidence="15">The sequence shown here is derived from an EMBL/GenBank/DDBJ whole genome shotgun (WGS) entry which is preliminary data.</text>
</comment>
<evidence type="ECO:0000256" key="11">
    <source>
        <dbReference type="SAM" id="Phobius"/>
    </source>
</evidence>
<dbReference type="GO" id="GO:0015995">
    <property type="term" value="P:chlorophyll biosynthetic process"/>
    <property type="evidence" value="ECO:0007669"/>
    <property type="project" value="UniProtKB-KW"/>
</dbReference>
<dbReference type="Pfam" id="PF05419">
    <property type="entry name" value="GUN4"/>
    <property type="match status" value="1"/>
</dbReference>
<feature type="domain" description="Magnesium chelatase subunit H N-terminal" evidence="14">
    <location>
        <begin position="535"/>
        <end position="693"/>
    </location>
</feature>
<name>A0A1Q9DB85_SYMMI</name>
<feature type="region of interest" description="Disordered" evidence="10">
    <location>
        <begin position="425"/>
        <end position="448"/>
    </location>
</feature>
<dbReference type="InterPro" id="IPR037215">
    <property type="entry name" value="GUN4-like_sf"/>
</dbReference>
<proteinExistence type="inferred from homology"/>
<dbReference type="GO" id="GO:0016851">
    <property type="term" value="F:magnesium chelatase activity"/>
    <property type="evidence" value="ECO:0007669"/>
    <property type="project" value="UniProtKB-EC"/>
</dbReference>
<evidence type="ECO:0000256" key="6">
    <source>
        <dbReference type="ARBA" id="ARBA00022840"/>
    </source>
</evidence>
<feature type="compositionally biased region" description="Low complexity" evidence="10">
    <location>
        <begin position="1017"/>
        <end position="1032"/>
    </location>
</feature>
<keyword evidence="11" id="KW-0812">Transmembrane</keyword>
<dbReference type="Pfam" id="PF02514">
    <property type="entry name" value="CobN-Mg_chel"/>
    <property type="match status" value="1"/>
</dbReference>
<keyword evidence="4" id="KW-0436">Ligase</keyword>
<evidence type="ECO:0000259" key="13">
    <source>
        <dbReference type="Pfam" id="PF05419"/>
    </source>
</evidence>
<evidence type="ECO:0000313" key="15">
    <source>
        <dbReference type="EMBL" id="OLP92483.1"/>
    </source>
</evidence>
<evidence type="ECO:0000256" key="2">
    <source>
        <dbReference type="ARBA" id="ARBA00012825"/>
    </source>
</evidence>
<keyword evidence="5" id="KW-0547">Nucleotide-binding</keyword>
<dbReference type="OrthoDB" id="439785at2759"/>
<keyword evidence="7" id="KW-0149">Chlorophyll biosynthesis</keyword>
<feature type="domain" description="GUN4-like" evidence="13">
    <location>
        <begin position="238"/>
        <end position="356"/>
    </location>
</feature>
<dbReference type="GO" id="GO:0005524">
    <property type="term" value="F:ATP binding"/>
    <property type="evidence" value="ECO:0007669"/>
    <property type="project" value="UniProtKB-KW"/>
</dbReference>
<evidence type="ECO:0000256" key="7">
    <source>
        <dbReference type="ARBA" id="ARBA00023171"/>
    </source>
</evidence>
<evidence type="ECO:0000313" key="16">
    <source>
        <dbReference type="Proteomes" id="UP000186817"/>
    </source>
</evidence>
<comment type="similarity">
    <text evidence="1">Belongs to the Mg-chelatase subunit H family.</text>
</comment>
<feature type="domain" description="CobN/magnesium chelatase" evidence="12">
    <location>
        <begin position="1110"/>
        <end position="1476"/>
    </location>
</feature>
<evidence type="ECO:0000256" key="9">
    <source>
        <dbReference type="ARBA" id="ARBA00048693"/>
    </source>
</evidence>
<evidence type="ECO:0000256" key="8">
    <source>
        <dbReference type="ARBA" id="ARBA00023444"/>
    </source>
</evidence>
<evidence type="ECO:0000256" key="3">
    <source>
        <dbReference type="ARBA" id="ARBA00022531"/>
    </source>
</evidence>
<reference evidence="15 16" key="1">
    <citation type="submission" date="2016-02" db="EMBL/GenBank/DDBJ databases">
        <title>Genome analysis of coral dinoflagellate symbionts highlights evolutionary adaptations to a symbiotic lifestyle.</title>
        <authorList>
            <person name="Aranda M."/>
            <person name="Li Y."/>
            <person name="Liew Y.J."/>
            <person name="Baumgarten S."/>
            <person name="Simakov O."/>
            <person name="Wilson M."/>
            <person name="Piel J."/>
            <person name="Ashoor H."/>
            <person name="Bougouffa S."/>
            <person name="Bajic V.B."/>
            <person name="Ryu T."/>
            <person name="Ravasi T."/>
            <person name="Bayer T."/>
            <person name="Micklem G."/>
            <person name="Kim H."/>
            <person name="Bhak J."/>
            <person name="Lajeunesse T.C."/>
            <person name="Voolstra C.R."/>
        </authorList>
    </citation>
    <scope>NUCLEOTIDE SEQUENCE [LARGE SCALE GENOMIC DNA]</scope>
    <source>
        <strain evidence="15 16">CCMP2467</strain>
    </source>
</reference>
<dbReference type="PANTHER" id="PTHR44119:SF1">
    <property type="entry name" value="MAGNESIUM-CHELATASE SUBUNIT CHLH, CHLOROPLASTIC"/>
    <property type="match status" value="1"/>
</dbReference>